<evidence type="ECO:0000256" key="11">
    <source>
        <dbReference type="ARBA" id="ARBA00044190"/>
    </source>
</evidence>
<evidence type="ECO:0000256" key="2">
    <source>
        <dbReference type="ARBA" id="ARBA00004713"/>
    </source>
</evidence>
<dbReference type="PANTHER" id="PTHR30160">
    <property type="entry name" value="TETRAACYLDISACCHARIDE 4'-KINASE-RELATED"/>
    <property type="match status" value="1"/>
</dbReference>
<comment type="pathway">
    <text evidence="2">Bacterial outer membrane biogenesis; LPS core biosynthesis.</text>
</comment>
<evidence type="ECO:0000256" key="5">
    <source>
        <dbReference type="ARBA" id="ARBA00022676"/>
    </source>
</evidence>
<dbReference type="EC" id="2.4.99.23" evidence="10"/>
<dbReference type="InterPro" id="IPR051199">
    <property type="entry name" value="LPS_LOS_Heptosyltrfase"/>
</dbReference>
<evidence type="ECO:0000313" key="14">
    <source>
        <dbReference type="EMBL" id="EAT16155.1"/>
    </source>
</evidence>
<reference evidence="14" key="2">
    <citation type="submission" date="2006-05" db="EMBL/GenBank/DDBJ databases">
        <title>Sequencing of the draft genome and assembly of Desulfuromonas acetoxidans DSM 684.</title>
        <authorList>
            <consortium name="US DOE Joint Genome Institute (JGI-PGF)"/>
            <person name="Copeland A."/>
            <person name="Lucas S."/>
            <person name="Lapidus A."/>
            <person name="Barry K."/>
            <person name="Detter J.C."/>
            <person name="Glavina del Rio T."/>
            <person name="Hammon N."/>
            <person name="Israni S."/>
            <person name="Dalin E."/>
            <person name="Tice H."/>
            <person name="Bruce D."/>
            <person name="Pitluck S."/>
            <person name="Richardson P."/>
        </authorList>
    </citation>
    <scope>NUCLEOTIDE SEQUENCE [LARGE SCALE GENOMIC DNA]</scope>
    <source>
        <strain evidence="14">DSM 684</strain>
    </source>
</reference>
<dbReference type="Gene3D" id="3.40.50.2000">
    <property type="entry name" value="Glycogen Phosphorylase B"/>
    <property type="match status" value="2"/>
</dbReference>
<keyword evidence="15" id="KW-1185">Reference proteome</keyword>
<comment type="subcellular location">
    <subcellularLocation>
        <location evidence="1">Cell inner membrane</location>
        <topology evidence="1">Peripheral membrane protein</topology>
        <orientation evidence="1">Cytoplasmic side</orientation>
    </subcellularLocation>
</comment>
<evidence type="ECO:0000256" key="9">
    <source>
        <dbReference type="ARBA" id="ARBA00043995"/>
    </source>
</evidence>
<gene>
    <name evidence="14" type="ORF">Dace_1619</name>
</gene>
<evidence type="ECO:0000256" key="7">
    <source>
        <dbReference type="ARBA" id="ARBA00022985"/>
    </source>
</evidence>
<protein>
    <recommendedName>
        <fullName evidence="11">Lipopolysaccharide heptosyltransferase 1</fullName>
        <ecNumber evidence="10">2.4.99.23</ecNumber>
    </recommendedName>
    <alternativeName>
        <fullName evidence="12">ADP-heptose:lipopolysaccharide heptosyltransferase I</fullName>
    </alternativeName>
</protein>
<accession>Q1K153</accession>
<dbReference type="GO" id="GO:0005829">
    <property type="term" value="C:cytosol"/>
    <property type="evidence" value="ECO:0007669"/>
    <property type="project" value="TreeGrafter"/>
</dbReference>
<comment type="catalytic activity">
    <reaction evidence="13">
        <text>an alpha-Kdo-(2-&gt;4)-alpha-Kdo-(2-&gt;6)-lipid A + ADP-L-glycero-beta-D-manno-heptose = an L-alpha-D-Hep-(1-&gt;5)-[alpha-Kdo-(2-&gt;4)]-alpha-Kdo-(2-&gt;6)-lipid A + ADP + H(+)</text>
        <dbReference type="Rhea" id="RHEA:74067"/>
        <dbReference type="ChEBI" id="CHEBI:15378"/>
        <dbReference type="ChEBI" id="CHEBI:61506"/>
        <dbReference type="ChEBI" id="CHEBI:176431"/>
        <dbReference type="ChEBI" id="CHEBI:193068"/>
        <dbReference type="ChEBI" id="CHEBI:456216"/>
        <dbReference type="EC" id="2.4.99.23"/>
    </reaction>
</comment>
<organism evidence="14 15">
    <name type="scientific">Desulfuromonas acetoxidans (strain DSM 684 / 11070)</name>
    <dbReference type="NCBI Taxonomy" id="281689"/>
    <lineage>
        <taxon>Bacteria</taxon>
        <taxon>Pseudomonadati</taxon>
        <taxon>Thermodesulfobacteriota</taxon>
        <taxon>Desulfuromonadia</taxon>
        <taxon>Desulfuromonadales</taxon>
        <taxon>Desulfuromonadaceae</taxon>
        <taxon>Desulfuromonas</taxon>
    </lineage>
</organism>
<evidence type="ECO:0000256" key="6">
    <source>
        <dbReference type="ARBA" id="ARBA00022679"/>
    </source>
</evidence>
<keyword evidence="5" id="KW-0328">Glycosyltransferase</keyword>
<dbReference type="RefSeq" id="WP_005999322.1">
    <property type="nucleotide sequence ID" value="NZ_AAEW02000006.1"/>
</dbReference>
<dbReference type="CDD" id="cd03789">
    <property type="entry name" value="GT9_LPS_heptosyltransferase"/>
    <property type="match status" value="1"/>
</dbReference>
<evidence type="ECO:0000256" key="4">
    <source>
        <dbReference type="ARBA" id="ARBA00022519"/>
    </source>
</evidence>
<dbReference type="InterPro" id="IPR002201">
    <property type="entry name" value="Glyco_trans_9"/>
</dbReference>
<dbReference type="Proteomes" id="UP000005695">
    <property type="component" value="Unassembled WGS sequence"/>
</dbReference>
<dbReference type="EMBL" id="AAEW02000006">
    <property type="protein sequence ID" value="EAT16155.1"/>
    <property type="molecule type" value="Genomic_DNA"/>
</dbReference>
<evidence type="ECO:0000256" key="1">
    <source>
        <dbReference type="ARBA" id="ARBA00004515"/>
    </source>
</evidence>
<evidence type="ECO:0000256" key="13">
    <source>
        <dbReference type="ARBA" id="ARBA00049201"/>
    </source>
</evidence>
<evidence type="ECO:0000256" key="8">
    <source>
        <dbReference type="ARBA" id="ARBA00023136"/>
    </source>
</evidence>
<dbReference type="PANTHER" id="PTHR30160:SF19">
    <property type="entry name" value="LIPOPOLYSACCHARIDE HEPTOSYLTRANSFERASE 1"/>
    <property type="match status" value="1"/>
</dbReference>
<comment type="similarity">
    <text evidence="9">Belongs to the glycosyltransferase 9 family.</text>
</comment>
<dbReference type="GO" id="GO:0008713">
    <property type="term" value="F:ADP-heptose-lipopolysaccharide heptosyltransferase activity"/>
    <property type="evidence" value="ECO:0007669"/>
    <property type="project" value="TreeGrafter"/>
</dbReference>
<evidence type="ECO:0000256" key="12">
    <source>
        <dbReference type="ARBA" id="ARBA00044330"/>
    </source>
</evidence>
<comment type="caution">
    <text evidence="14">The sequence shown here is derived from an EMBL/GenBank/DDBJ whole genome shotgun (WGS) entry which is preliminary data.</text>
</comment>
<keyword evidence="7" id="KW-0448">Lipopolysaccharide biosynthesis</keyword>
<dbReference type="InterPro" id="IPR011908">
    <property type="entry name" value="LipoPS_heptosylTferase-I"/>
</dbReference>
<keyword evidence="3" id="KW-1003">Cell membrane</keyword>
<evidence type="ECO:0000313" key="15">
    <source>
        <dbReference type="Proteomes" id="UP000005695"/>
    </source>
</evidence>
<dbReference type="NCBIfam" id="TIGR02193">
    <property type="entry name" value="heptsyl_trn_I"/>
    <property type="match status" value="1"/>
</dbReference>
<keyword evidence="6" id="KW-0808">Transferase</keyword>
<sequence length="362" mass="40310">MKILIVKMSALGDVIHALPVLRYIHQLHPDAEIDWVVEDPFAPVLAGHPDLHEILTVRTKYWRTLPTMTMLGKALKYIRRLRRDHYDVVLDLQGNSKSGLFTLVSRADKKFGFDRHQVREWPNLLATNQRIALGAGEHHIAQRALALARAAFPGGDDVPQAGPLHVDEVARQHVVGQLAEYNINHPLVIFHYGTTWDTKLWNVECWQQLASRLLDEFGIAPVLTWGNEQERTAAEAIHNATSGRAVIWPRGTLPELVALLDQADLVVGGDTGPIHMAAAVGTSTVSLFRVTDAERNGPAGEGHRRLQSPLPCAMCLRKQCDEDEQCSRSISVDEVVTAIGELLSMQNRFPLADERENYAGNH</sequence>
<dbReference type="Pfam" id="PF01075">
    <property type="entry name" value="Glyco_transf_9"/>
    <property type="match status" value="1"/>
</dbReference>
<name>Q1K153_DESA6</name>
<dbReference type="SUPFAM" id="SSF53756">
    <property type="entry name" value="UDP-Glycosyltransferase/glycogen phosphorylase"/>
    <property type="match status" value="1"/>
</dbReference>
<reference evidence="14" key="1">
    <citation type="submission" date="2006-05" db="EMBL/GenBank/DDBJ databases">
        <title>Annotation of the draft genome assembly of Desulfuromonas acetoxidans DSM 684.</title>
        <authorList>
            <consortium name="US DOE Joint Genome Institute (JGI-ORNL)"/>
            <person name="Larimer F."/>
            <person name="Land M."/>
            <person name="Hauser L."/>
        </authorList>
    </citation>
    <scope>NUCLEOTIDE SEQUENCE [LARGE SCALE GENOMIC DNA]</scope>
    <source>
        <strain evidence="14">DSM 684</strain>
    </source>
</reference>
<evidence type="ECO:0000256" key="10">
    <source>
        <dbReference type="ARBA" id="ARBA00044041"/>
    </source>
</evidence>
<dbReference type="GO" id="GO:0005886">
    <property type="term" value="C:plasma membrane"/>
    <property type="evidence" value="ECO:0007669"/>
    <property type="project" value="UniProtKB-SubCell"/>
</dbReference>
<keyword evidence="8" id="KW-0472">Membrane</keyword>
<dbReference type="AlphaFoldDB" id="Q1K153"/>
<keyword evidence="4" id="KW-0997">Cell inner membrane</keyword>
<dbReference type="OrthoDB" id="9797795at2"/>
<dbReference type="GO" id="GO:0009244">
    <property type="term" value="P:lipopolysaccharide core region biosynthetic process"/>
    <property type="evidence" value="ECO:0007669"/>
    <property type="project" value="InterPro"/>
</dbReference>
<evidence type="ECO:0000256" key="3">
    <source>
        <dbReference type="ARBA" id="ARBA00022475"/>
    </source>
</evidence>
<proteinExistence type="inferred from homology"/>